<evidence type="ECO:0000256" key="2">
    <source>
        <dbReference type="SAM" id="SignalP"/>
    </source>
</evidence>
<sequence>MVAFSRLTCTLAVCALGSAFQSGESHAPFPTGVMPSGSGSASPSGFGGHHGAGGHGGQHHSGSAMPTGGFSGVNAAEFPSGFPTGFPTGLPSGFPTGLPSGFHHGHSGHPSGAAKPTGGFGGSLPSNMPTPVSGLEKRATPPAHVSGTAPAHHSGSRPSGGRPFGTGRPSHGPRPSGMPSGMLSGRPFGTGVPHSAPTGFATSTIRGA</sequence>
<name>A0A6A6AMF2_9PLEO</name>
<feature type="region of interest" description="Disordered" evidence="1">
    <location>
        <begin position="84"/>
        <end position="208"/>
    </location>
</feature>
<feature type="compositionally biased region" description="Low complexity" evidence="1">
    <location>
        <begin position="156"/>
        <end position="170"/>
    </location>
</feature>
<dbReference type="EMBL" id="ML977500">
    <property type="protein sequence ID" value="KAF2132746.1"/>
    <property type="molecule type" value="Genomic_DNA"/>
</dbReference>
<feature type="compositionally biased region" description="Gly residues" evidence="1">
    <location>
        <begin position="45"/>
        <end position="56"/>
    </location>
</feature>
<dbReference type="Proteomes" id="UP000799771">
    <property type="component" value="Unassembled WGS sequence"/>
</dbReference>
<organism evidence="3 4">
    <name type="scientific">Dothidotthia symphoricarpi CBS 119687</name>
    <dbReference type="NCBI Taxonomy" id="1392245"/>
    <lineage>
        <taxon>Eukaryota</taxon>
        <taxon>Fungi</taxon>
        <taxon>Dikarya</taxon>
        <taxon>Ascomycota</taxon>
        <taxon>Pezizomycotina</taxon>
        <taxon>Dothideomycetes</taxon>
        <taxon>Pleosporomycetidae</taxon>
        <taxon>Pleosporales</taxon>
        <taxon>Dothidotthiaceae</taxon>
        <taxon>Dothidotthia</taxon>
    </lineage>
</organism>
<dbReference type="RefSeq" id="XP_033527133.1">
    <property type="nucleotide sequence ID" value="XM_033662305.1"/>
</dbReference>
<evidence type="ECO:0000256" key="1">
    <source>
        <dbReference type="SAM" id="MobiDB-lite"/>
    </source>
</evidence>
<gene>
    <name evidence="3" type="ORF">P153DRAFT_172442</name>
</gene>
<protein>
    <submittedName>
        <fullName evidence="3">Uncharacterized protein</fullName>
    </submittedName>
</protein>
<feature type="chain" id="PRO_5025400416" evidence="2">
    <location>
        <begin position="20"/>
        <end position="208"/>
    </location>
</feature>
<dbReference type="GeneID" id="54402737"/>
<reference evidence="3" key="1">
    <citation type="journal article" date="2020" name="Stud. Mycol.">
        <title>101 Dothideomycetes genomes: a test case for predicting lifestyles and emergence of pathogens.</title>
        <authorList>
            <person name="Haridas S."/>
            <person name="Albert R."/>
            <person name="Binder M."/>
            <person name="Bloem J."/>
            <person name="Labutti K."/>
            <person name="Salamov A."/>
            <person name="Andreopoulos B."/>
            <person name="Baker S."/>
            <person name="Barry K."/>
            <person name="Bills G."/>
            <person name="Bluhm B."/>
            <person name="Cannon C."/>
            <person name="Castanera R."/>
            <person name="Culley D."/>
            <person name="Daum C."/>
            <person name="Ezra D."/>
            <person name="Gonzalez J."/>
            <person name="Henrissat B."/>
            <person name="Kuo A."/>
            <person name="Liang C."/>
            <person name="Lipzen A."/>
            <person name="Lutzoni F."/>
            <person name="Magnuson J."/>
            <person name="Mondo S."/>
            <person name="Nolan M."/>
            <person name="Ohm R."/>
            <person name="Pangilinan J."/>
            <person name="Park H.-J."/>
            <person name="Ramirez L."/>
            <person name="Alfaro M."/>
            <person name="Sun H."/>
            <person name="Tritt A."/>
            <person name="Yoshinaga Y."/>
            <person name="Zwiers L.-H."/>
            <person name="Turgeon B."/>
            <person name="Goodwin S."/>
            <person name="Spatafora J."/>
            <person name="Crous P."/>
            <person name="Grigoriev I."/>
        </authorList>
    </citation>
    <scope>NUCLEOTIDE SEQUENCE</scope>
    <source>
        <strain evidence="3">CBS 119687</strain>
    </source>
</reference>
<feature type="signal peptide" evidence="2">
    <location>
        <begin position="1"/>
        <end position="19"/>
    </location>
</feature>
<proteinExistence type="predicted"/>
<accession>A0A6A6AMF2</accession>
<feature type="region of interest" description="Disordered" evidence="1">
    <location>
        <begin position="30"/>
        <end position="72"/>
    </location>
</feature>
<dbReference type="OrthoDB" id="2150639at2759"/>
<evidence type="ECO:0000313" key="4">
    <source>
        <dbReference type="Proteomes" id="UP000799771"/>
    </source>
</evidence>
<dbReference type="AlphaFoldDB" id="A0A6A6AMF2"/>
<evidence type="ECO:0000313" key="3">
    <source>
        <dbReference type="EMBL" id="KAF2132746.1"/>
    </source>
</evidence>
<keyword evidence="2" id="KW-0732">Signal</keyword>
<keyword evidence="4" id="KW-1185">Reference proteome</keyword>